<reference evidence="5" key="1">
    <citation type="journal article" date="2015" name="Nat. Genet.">
        <title>The genome and transcriptome of the zoonotic hookworm Ancylostoma ceylanicum identify infection-specific gene families.</title>
        <authorList>
            <person name="Schwarz E.M."/>
            <person name="Hu Y."/>
            <person name="Antoshechkin I."/>
            <person name="Miller M.M."/>
            <person name="Sternberg P.W."/>
            <person name="Aroian R.V."/>
        </authorList>
    </citation>
    <scope>NUCLEOTIDE SEQUENCE</scope>
    <source>
        <strain evidence="5">HY135</strain>
    </source>
</reference>
<feature type="domain" description="HMG box" evidence="3">
    <location>
        <begin position="50"/>
        <end position="104"/>
    </location>
</feature>
<dbReference type="GO" id="GO:0003677">
    <property type="term" value="F:DNA binding"/>
    <property type="evidence" value="ECO:0007669"/>
    <property type="project" value="UniProtKB-UniRule"/>
</dbReference>
<dbReference type="STRING" id="53326.A0A016WRA0"/>
<evidence type="ECO:0000259" key="3">
    <source>
        <dbReference type="PROSITE" id="PS50118"/>
    </source>
</evidence>
<feature type="DNA-binding region" description="HMG box" evidence="1">
    <location>
        <begin position="50"/>
        <end position="104"/>
    </location>
</feature>
<evidence type="ECO:0000313" key="4">
    <source>
        <dbReference type="EMBL" id="EYC42185.1"/>
    </source>
</evidence>
<dbReference type="Proteomes" id="UP000024635">
    <property type="component" value="Unassembled WGS sequence"/>
</dbReference>
<sequence length="303" mass="33080">MPKLRIQMSSPQSAASGSRATSPDDENGKPRSQSPAPTTISRLDRHADLKRRSAQAFTVFANEERDRLLKTRPDLPMGLVTRMMVEKWRSLDNDAKKPYFDAARASPPLKTVKSSNDTSTEIIPTKKWRPIVTYTQPALSVPVRDQAVRFEQIPEQPPGRVIIVQGKLATPVVEVPKNPSAISASIAQALGVTIVTPQRSTTAHVATPVMPPPIRTSAVRTKVLSSTAGLSSLRSSTPPVSASSDAQMRSENTVYGFSNSQQALDMFYLALCEPAFPHPNEPPLTPFPANYCYEAYLKLTSGQ</sequence>
<feature type="region of interest" description="Disordered" evidence="2">
    <location>
        <begin position="228"/>
        <end position="248"/>
    </location>
</feature>
<keyword evidence="5" id="KW-1185">Reference proteome</keyword>
<keyword evidence="1" id="KW-0539">Nucleus</keyword>
<accession>A0A016WRA0</accession>
<dbReference type="CDD" id="cd00084">
    <property type="entry name" value="HMG-box_SF"/>
    <property type="match status" value="1"/>
</dbReference>
<evidence type="ECO:0000256" key="1">
    <source>
        <dbReference type="PROSITE-ProRule" id="PRU00267"/>
    </source>
</evidence>
<name>A0A016WRA0_9BILA</name>
<dbReference type="OrthoDB" id="1919336at2759"/>
<feature type="region of interest" description="Disordered" evidence="2">
    <location>
        <begin position="1"/>
        <end position="48"/>
    </location>
</feature>
<dbReference type="InterPro" id="IPR036910">
    <property type="entry name" value="HMG_box_dom_sf"/>
</dbReference>
<keyword evidence="1" id="KW-0238">DNA-binding</keyword>
<organism evidence="4 5">
    <name type="scientific">Ancylostoma ceylanicum</name>
    <dbReference type="NCBI Taxonomy" id="53326"/>
    <lineage>
        <taxon>Eukaryota</taxon>
        <taxon>Metazoa</taxon>
        <taxon>Ecdysozoa</taxon>
        <taxon>Nematoda</taxon>
        <taxon>Chromadorea</taxon>
        <taxon>Rhabditida</taxon>
        <taxon>Rhabditina</taxon>
        <taxon>Rhabditomorpha</taxon>
        <taxon>Strongyloidea</taxon>
        <taxon>Ancylostomatidae</taxon>
        <taxon>Ancylostomatinae</taxon>
        <taxon>Ancylostoma</taxon>
    </lineage>
</organism>
<protein>
    <recommendedName>
        <fullName evidence="3">HMG box domain-containing protein</fullName>
    </recommendedName>
</protein>
<dbReference type="Gene3D" id="1.10.30.10">
    <property type="entry name" value="High mobility group box domain"/>
    <property type="match status" value="1"/>
</dbReference>
<evidence type="ECO:0000256" key="2">
    <source>
        <dbReference type="SAM" id="MobiDB-lite"/>
    </source>
</evidence>
<dbReference type="GO" id="GO:0005634">
    <property type="term" value="C:nucleus"/>
    <property type="evidence" value="ECO:0007669"/>
    <property type="project" value="UniProtKB-UniRule"/>
</dbReference>
<dbReference type="Pfam" id="PF00505">
    <property type="entry name" value="HMG_box"/>
    <property type="match status" value="1"/>
</dbReference>
<gene>
    <name evidence="4" type="primary">Acey_s0540.g3161</name>
    <name evidence="4" type="ORF">Y032_0540g3161</name>
</gene>
<feature type="compositionally biased region" description="Polar residues" evidence="2">
    <location>
        <begin position="237"/>
        <end position="248"/>
    </location>
</feature>
<dbReference type="PROSITE" id="PS50118">
    <property type="entry name" value="HMG_BOX_2"/>
    <property type="match status" value="1"/>
</dbReference>
<evidence type="ECO:0000313" key="5">
    <source>
        <dbReference type="Proteomes" id="UP000024635"/>
    </source>
</evidence>
<feature type="compositionally biased region" description="Polar residues" evidence="2">
    <location>
        <begin position="7"/>
        <end position="21"/>
    </location>
</feature>
<dbReference type="AlphaFoldDB" id="A0A016WRA0"/>
<dbReference type="InterPro" id="IPR009071">
    <property type="entry name" value="HMG_box_dom"/>
</dbReference>
<proteinExistence type="predicted"/>
<dbReference type="EMBL" id="JARK01000140">
    <property type="protein sequence ID" value="EYC42185.1"/>
    <property type="molecule type" value="Genomic_DNA"/>
</dbReference>
<feature type="compositionally biased region" description="Polar residues" evidence="2">
    <location>
        <begin position="30"/>
        <end position="41"/>
    </location>
</feature>
<dbReference type="SUPFAM" id="SSF47095">
    <property type="entry name" value="HMG-box"/>
    <property type="match status" value="1"/>
</dbReference>
<comment type="caution">
    <text evidence="4">The sequence shown here is derived from an EMBL/GenBank/DDBJ whole genome shotgun (WGS) entry which is preliminary data.</text>
</comment>